<organism evidence="1">
    <name type="scientific">Anguilla anguilla</name>
    <name type="common">European freshwater eel</name>
    <name type="synonym">Muraena anguilla</name>
    <dbReference type="NCBI Taxonomy" id="7936"/>
    <lineage>
        <taxon>Eukaryota</taxon>
        <taxon>Metazoa</taxon>
        <taxon>Chordata</taxon>
        <taxon>Craniata</taxon>
        <taxon>Vertebrata</taxon>
        <taxon>Euteleostomi</taxon>
        <taxon>Actinopterygii</taxon>
        <taxon>Neopterygii</taxon>
        <taxon>Teleostei</taxon>
        <taxon>Anguilliformes</taxon>
        <taxon>Anguillidae</taxon>
        <taxon>Anguilla</taxon>
    </lineage>
</organism>
<reference evidence="1" key="1">
    <citation type="submission" date="2014-11" db="EMBL/GenBank/DDBJ databases">
        <authorList>
            <person name="Amaro Gonzalez C."/>
        </authorList>
    </citation>
    <scope>NUCLEOTIDE SEQUENCE</scope>
</reference>
<name>A0A0E9TKY4_ANGAN</name>
<evidence type="ECO:0000313" key="1">
    <source>
        <dbReference type="EMBL" id="JAH54324.1"/>
    </source>
</evidence>
<dbReference type="EMBL" id="GBXM01054253">
    <property type="protein sequence ID" value="JAH54324.1"/>
    <property type="molecule type" value="Transcribed_RNA"/>
</dbReference>
<reference evidence="1" key="2">
    <citation type="journal article" date="2015" name="Fish Shellfish Immunol.">
        <title>Early steps in the European eel (Anguilla anguilla)-Vibrio vulnificus interaction in the gills: Role of the RtxA13 toxin.</title>
        <authorList>
            <person name="Callol A."/>
            <person name="Pajuelo D."/>
            <person name="Ebbesson L."/>
            <person name="Teles M."/>
            <person name="MacKenzie S."/>
            <person name="Amaro C."/>
        </authorList>
    </citation>
    <scope>NUCLEOTIDE SEQUENCE</scope>
</reference>
<protein>
    <submittedName>
        <fullName evidence="1">Uncharacterized protein</fullName>
    </submittedName>
</protein>
<accession>A0A0E9TKY4</accession>
<dbReference type="AlphaFoldDB" id="A0A0E9TKY4"/>
<proteinExistence type="predicted"/>
<sequence>MFSKIVLPISKNTSVAFFGHFCFPTYGESCQKQNACPVEFCGLYHAKNVQQRCYIFRLSTAWM</sequence>